<dbReference type="SMART" id="SM00271">
    <property type="entry name" value="DnaJ"/>
    <property type="match status" value="1"/>
</dbReference>
<dbReference type="PANTHER" id="PTHR44825">
    <property type="match status" value="1"/>
</dbReference>
<evidence type="ECO:0000313" key="5">
    <source>
        <dbReference type="Proteomes" id="UP000450676"/>
    </source>
</evidence>
<keyword evidence="2" id="KW-0472">Membrane</keyword>
<dbReference type="PANTHER" id="PTHR44825:SF1">
    <property type="entry name" value="DNAJ HOMOLOG SUBFAMILY C MEMBER 4"/>
    <property type="match status" value="1"/>
</dbReference>
<dbReference type="InterPro" id="IPR001623">
    <property type="entry name" value="DnaJ_domain"/>
</dbReference>
<comment type="caution">
    <text evidence="4">The sequence shown here is derived from an EMBL/GenBank/DDBJ whole genome shotgun (WGS) entry which is preliminary data.</text>
</comment>
<dbReference type="InterPro" id="IPR036869">
    <property type="entry name" value="J_dom_sf"/>
</dbReference>
<dbReference type="PROSITE" id="PS50076">
    <property type="entry name" value="DNAJ_2"/>
    <property type="match status" value="1"/>
</dbReference>
<keyword evidence="2" id="KW-0812">Transmembrane</keyword>
<name>A0A7X4HAT1_9BURK</name>
<dbReference type="EMBL" id="WWCU01000005">
    <property type="protein sequence ID" value="MYN07147.1"/>
    <property type="molecule type" value="Genomic_DNA"/>
</dbReference>
<feature type="domain" description="J" evidence="3">
    <location>
        <begin position="6"/>
        <end position="71"/>
    </location>
</feature>
<dbReference type="SUPFAM" id="SSF46565">
    <property type="entry name" value="Chaperone J-domain"/>
    <property type="match status" value="1"/>
</dbReference>
<dbReference type="Proteomes" id="UP000450676">
    <property type="component" value="Unassembled WGS sequence"/>
</dbReference>
<dbReference type="Pfam" id="PF00226">
    <property type="entry name" value="DnaJ"/>
    <property type="match status" value="1"/>
</dbReference>
<evidence type="ECO:0000256" key="2">
    <source>
        <dbReference type="SAM" id="Phobius"/>
    </source>
</evidence>
<evidence type="ECO:0000259" key="3">
    <source>
        <dbReference type="PROSITE" id="PS50076"/>
    </source>
</evidence>
<feature type="region of interest" description="Disordered" evidence="1">
    <location>
        <begin position="86"/>
        <end position="106"/>
    </location>
</feature>
<dbReference type="Gene3D" id="1.10.287.110">
    <property type="entry name" value="DnaJ domain"/>
    <property type="match status" value="1"/>
</dbReference>
<evidence type="ECO:0000313" key="4">
    <source>
        <dbReference type="EMBL" id="MYN07147.1"/>
    </source>
</evidence>
<dbReference type="PRINTS" id="PR00625">
    <property type="entry name" value="JDOMAIN"/>
</dbReference>
<dbReference type="InterPro" id="IPR052763">
    <property type="entry name" value="DnaJ_C4"/>
</dbReference>
<feature type="region of interest" description="Disordered" evidence="1">
    <location>
        <begin position="163"/>
        <end position="184"/>
    </location>
</feature>
<evidence type="ECO:0000256" key="1">
    <source>
        <dbReference type="SAM" id="MobiDB-lite"/>
    </source>
</evidence>
<feature type="compositionally biased region" description="Low complexity" evidence="1">
    <location>
        <begin position="163"/>
        <end position="180"/>
    </location>
</feature>
<proteinExistence type="predicted"/>
<reference evidence="4 5" key="1">
    <citation type="submission" date="2019-12" db="EMBL/GenBank/DDBJ databases">
        <title>Novel species isolated from a subtropical stream in China.</title>
        <authorList>
            <person name="Lu H."/>
        </authorList>
    </citation>
    <scope>NUCLEOTIDE SEQUENCE [LARGE SCALE GENOMIC DNA]</scope>
    <source>
        <strain evidence="4 5">FT127W</strain>
    </source>
</reference>
<accession>A0A7X4HAT1</accession>
<organism evidence="4 5">
    <name type="scientific">Pseudoduganella aquatica</name>
    <dbReference type="NCBI Taxonomy" id="2660641"/>
    <lineage>
        <taxon>Bacteria</taxon>
        <taxon>Pseudomonadati</taxon>
        <taxon>Pseudomonadota</taxon>
        <taxon>Betaproteobacteria</taxon>
        <taxon>Burkholderiales</taxon>
        <taxon>Oxalobacteraceae</taxon>
        <taxon>Telluria group</taxon>
        <taxon>Pseudoduganella</taxon>
    </lineage>
</organism>
<dbReference type="CDD" id="cd06257">
    <property type="entry name" value="DnaJ"/>
    <property type="match status" value="1"/>
</dbReference>
<keyword evidence="5" id="KW-1185">Reference proteome</keyword>
<protein>
    <submittedName>
        <fullName evidence="4">DnaJ domain-containing protein</fullName>
    </submittedName>
</protein>
<sequence>MGKIHTHYDNLKVARMAPQEVIRAAYKALSQKYHPDKNPGDEKAARIMAILNSAYGTLADPQRRKEHDEWIAAEEWEIEWLESTRHEDGHKAPRHAGPEHAWPEHMDEPRAVRSGWRRNWKWGVALGLSLVVGWVGGVVSAGQPRLQAVLAAALGSKSELSAAAGMTGPAPSATPAPAARAEARNDPLADSWAVAKPYATESGVLRAPLIKVVALSQVVLPGTATAAPADCDADAPALAAPNGEAWPAQSGYVAGFPVSNKGEDMQLTLDNAGNDSAVFIKVYDLERKSNVRYAYVLARDTWVVDKLASGKYEIRYQNIDPSADKTNCRK</sequence>
<gene>
    <name evidence="4" type="ORF">GTP77_07325</name>
</gene>
<dbReference type="RefSeq" id="WP_161071500.1">
    <property type="nucleotide sequence ID" value="NZ_WWCU01000005.1"/>
</dbReference>
<keyword evidence="2" id="KW-1133">Transmembrane helix</keyword>
<feature type="transmembrane region" description="Helical" evidence="2">
    <location>
        <begin position="122"/>
        <end position="142"/>
    </location>
</feature>
<dbReference type="AlphaFoldDB" id="A0A7X4HAT1"/>